<evidence type="ECO:0008006" key="7">
    <source>
        <dbReference type="Google" id="ProtNLM"/>
    </source>
</evidence>
<feature type="compositionally biased region" description="Basic and acidic residues" evidence="2">
    <location>
        <begin position="811"/>
        <end position="825"/>
    </location>
</feature>
<dbReference type="Gene3D" id="1.20.900.10">
    <property type="entry name" value="Dbl homology (DH) domain"/>
    <property type="match status" value="1"/>
</dbReference>
<dbReference type="Pfam" id="PF22697">
    <property type="entry name" value="SOS1_NGEF_PH"/>
    <property type="match status" value="1"/>
</dbReference>
<dbReference type="PROSITE" id="PS50010">
    <property type="entry name" value="DH_2"/>
    <property type="match status" value="1"/>
</dbReference>
<feature type="compositionally biased region" description="Polar residues" evidence="2">
    <location>
        <begin position="476"/>
        <end position="487"/>
    </location>
</feature>
<keyword evidence="6" id="KW-1185">Reference proteome</keyword>
<proteinExistence type="predicted"/>
<dbReference type="Proteomes" id="UP000593565">
    <property type="component" value="Unassembled WGS sequence"/>
</dbReference>
<accession>A0A7J5ZPV7</accession>
<dbReference type="GO" id="GO:0005085">
    <property type="term" value="F:guanyl-nucleotide exchange factor activity"/>
    <property type="evidence" value="ECO:0007669"/>
    <property type="project" value="InterPro"/>
</dbReference>
<evidence type="ECO:0000313" key="6">
    <source>
        <dbReference type="Proteomes" id="UP000593565"/>
    </source>
</evidence>
<name>A0A7J5ZPV7_AMEME</name>
<dbReference type="Gene3D" id="2.30.29.30">
    <property type="entry name" value="Pleckstrin-homology domain (PH domain)/Phosphotyrosine-binding domain (PTB)"/>
    <property type="match status" value="1"/>
</dbReference>
<organism evidence="5 6">
    <name type="scientific">Ameiurus melas</name>
    <name type="common">Black bullhead</name>
    <name type="synonym">Silurus melas</name>
    <dbReference type="NCBI Taxonomy" id="219545"/>
    <lineage>
        <taxon>Eukaryota</taxon>
        <taxon>Metazoa</taxon>
        <taxon>Chordata</taxon>
        <taxon>Craniata</taxon>
        <taxon>Vertebrata</taxon>
        <taxon>Euteleostomi</taxon>
        <taxon>Actinopterygii</taxon>
        <taxon>Neopterygii</taxon>
        <taxon>Teleostei</taxon>
        <taxon>Ostariophysi</taxon>
        <taxon>Siluriformes</taxon>
        <taxon>Ictaluridae</taxon>
        <taxon>Ameiurus</taxon>
    </lineage>
</organism>
<feature type="region of interest" description="Disordered" evidence="2">
    <location>
        <begin position="458"/>
        <end position="487"/>
    </location>
</feature>
<reference evidence="5 6" key="1">
    <citation type="submission" date="2020-02" db="EMBL/GenBank/DDBJ databases">
        <title>A chromosome-scale genome assembly of the black bullhead catfish (Ameiurus melas).</title>
        <authorList>
            <person name="Wen M."/>
            <person name="Zham M."/>
            <person name="Cabau C."/>
            <person name="Klopp C."/>
            <person name="Donnadieu C."/>
            <person name="Roques C."/>
            <person name="Bouchez O."/>
            <person name="Lampietro C."/>
            <person name="Jouanno E."/>
            <person name="Herpin A."/>
            <person name="Louis A."/>
            <person name="Berthelot C."/>
            <person name="Parey E."/>
            <person name="Roest-Crollius H."/>
            <person name="Braasch I."/>
            <person name="Postlethwait J."/>
            <person name="Robinson-Rechavi M."/>
            <person name="Echchiki A."/>
            <person name="Begum T."/>
            <person name="Montfort J."/>
            <person name="Schartl M."/>
            <person name="Bobe J."/>
            <person name="Guiguen Y."/>
        </authorList>
    </citation>
    <scope>NUCLEOTIDE SEQUENCE [LARGE SCALE GENOMIC DNA]</scope>
    <source>
        <strain evidence="5">M_S1</strain>
        <tissue evidence="5">Blood</tissue>
    </source>
</reference>
<dbReference type="Pfam" id="PF00621">
    <property type="entry name" value="RhoGEF"/>
    <property type="match status" value="1"/>
</dbReference>
<dbReference type="InterPro" id="IPR055251">
    <property type="entry name" value="SOS1_NGEF_PH"/>
</dbReference>
<dbReference type="GO" id="GO:2000114">
    <property type="term" value="P:regulation of establishment of cell polarity"/>
    <property type="evidence" value="ECO:0007669"/>
    <property type="project" value="TreeGrafter"/>
</dbReference>
<dbReference type="FunFam" id="1.20.900.10:FF:000019">
    <property type="entry name" value="Pleckstrin homology domain-containing family G member 1"/>
    <property type="match status" value="1"/>
</dbReference>
<feature type="compositionally biased region" description="Polar residues" evidence="2">
    <location>
        <begin position="697"/>
        <end position="711"/>
    </location>
</feature>
<dbReference type="InterPro" id="IPR011993">
    <property type="entry name" value="PH-like_dom_sf"/>
</dbReference>
<dbReference type="SMART" id="SM00325">
    <property type="entry name" value="RhoGEF"/>
    <property type="match status" value="1"/>
</dbReference>
<feature type="compositionally biased region" description="Acidic residues" evidence="2">
    <location>
        <begin position="542"/>
        <end position="554"/>
    </location>
</feature>
<feature type="region of interest" description="Disordered" evidence="2">
    <location>
        <begin position="1057"/>
        <end position="1082"/>
    </location>
</feature>
<evidence type="ECO:0000256" key="2">
    <source>
        <dbReference type="SAM" id="MobiDB-lite"/>
    </source>
</evidence>
<dbReference type="InterPro" id="IPR001849">
    <property type="entry name" value="PH_domain"/>
</dbReference>
<dbReference type="InterPro" id="IPR000219">
    <property type="entry name" value="DH_dom"/>
</dbReference>
<gene>
    <name evidence="5" type="ORF">AMELA_G00283880</name>
</gene>
<feature type="compositionally biased region" description="Basic and acidic residues" evidence="2">
    <location>
        <begin position="1057"/>
        <end position="1074"/>
    </location>
</feature>
<keyword evidence="1" id="KW-0597">Phosphoprotein</keyword>
<dbReference type="GO" id="GO:0005829">
    <property type="term" value="C:cytosol"/>
    <property type="evidence" value="ECO:0007669"/>
    <property type="project" value="UniProtKB-ARBA"/>
</dbReference>
<feature type="region of interest" description="Disordered" evidence="2">
    <location>
        <begin position="806"/>
        <end position="833"/>
    </location>
</feature>
<dbReference type="SUPFAM" id="SSF48065">
    <property type="entry name" value="DBL homology domain (DH-domain)"/>
    <property type="match status" value="1"/>
</dbReference>
<dbReference type="GO" id="GO:0031267">
    <property type="term" value="F:small GTPase binding"/>
    <property type="evidence" value="ECO:0007669"/>
    <property type="project" value="TreeGrafter"/>
</dbReference>
<protein>
    <recommendedName>
        <fullName evidence="7">Pleckstrin homology domain-containing family G member 3-like</fullName>
    </recommendedName>
</protein>
<dbReference type="EMBL" id="JAAGNN010000028">
    <property type="protein sequence ID" value="KAF4071238.1"/>
    <property type="molecule type" value="Genomic_DNA"/>
</dbReference>
<dbReference type="SMART" id="SM00233">
    <property type="entry name" value="PH"/>
    <property type="match status" value="1"/>
</dbReference>
<dbReference type="AlphaFoldDB" id="A0A7J5ZPV7"/>
<feature type="domain" description="PH" evidence="3">
    <location>
        <begin position="213"/>
        <end position="311"/>
    </location>
</feature>
<evidence type="ECO:0000313" key="5">
    <source>
        <dbReference type="EMBL" id="KAF4071238.1"/>
    </source>
</evidence>
<dbReference type="PANTHER" id="PTHR45924">
    <property type="entry name" value="FI17866P1"/>
    <property type="match status" value="1"/>
</dbReference>
<feature type="domain" description="DH" evidence="4">
    <location>
        <begin position="9"/>
        <end position="189"/>
    </location>
</feature>
<dbReference type="CDD" id="cd13243">
    <property type="entry name" value="PH_PLEKHG1_G2_G3"/>
    <property type="match status" value="1"/>
</dbReference>
<evidence type="ECO:0000259" key="3">
    <source>
        <dbReference type="PROSITE" id="PS50003"/>
    </source>
</evidence>
<dbReference type="PROSITE" id="PS50003">
    <property type="entry name" value="PH_DOMAIN"/>
    <property type="match status" value="1"/>
</dbReference>
<dbReference type="PANTHER" id="PTHR45924:SF4">
    <property type="entry name" value="PLECKSTRIN HOMOLOGY DOMAIN-CONTAINING FAMILY G MEMBER 3"/>
    <property type="match status" value="1"/>
</dbReference>
<feature type="region of interest" description="Disordered" evidence="2">
    <location>
        <begin position="535"/>
        <end position="559"/>
    </location>
</feature>
<dbReference type="SUPFAM" id="SSF50729">
    <property type="entry name" value="PH domain-like"/>
    <property type="match status" value="1"/>
</dbReference>
<dbReference type="InterPro" id="IPR035899">
    <property type="entry name" value="DBL_dom_sf"/>
</dbReference>
<dbReference type="CDD" id="cd00160">
    <property type="entry name" value="RhoGEF"/>
    <property type="match status" value="1"/>
</dbReference>
<evidence type="ECO:0000256" key="1">
    <source>
        <dbReference type="ARBA" id="ARBA00022553"/>
    </source>
</evidence>
<sequence length="1095" mass="125412">MAPNPELSYLDRVIMEIIETERMYVQDLHSIVEGYLAPIIDTAGLPIIPEQVCALFGNIEDIYEFNSELLQELDLCKNDPVAIARCFVLKSDYFEIYTQYCTNYPNSVAALTECMRNKTLLKFFMERQEALKHPLPLGSYLLKPVQRILKYHLLLQEIAKHFDPDEDGYDVVEEAIKTMTEVAWYINTMKRKHEHAVRLQEVQSLLINWRGPDLTTYGELVLEGTFRFHHTKNNRTLFLFERVLLITKRRSENFIYKTHISCSTLMLMEGAKDPLCFSVTHYKHPKQPHTVQARTMEEKKLWTHHIKRLILENHHTIIPQKAKEMILEMDPMYQKYSFNSERKKKTQSDDFTDTQLTKQMLKNNKAMLKHSVSEGELRENLIALGSTSGMSQALSVEDRRLCCTNREDAVHCELQDEEEKGSESDDVITEDFSSSMISCWSFRAKTLLQLDMDEEWQGHRETQLSQQEEGQVCEDPNTNKASPSLLKFQNNTTELGSAKGLKSMSDCEQAKFRHSVYHSSPVEGSDRYEVKAEIGLNQDGQSSEEEVEEGDCAESENHSILPSSVLSKASVIAEHFIANARRSSAAPDELRSPQRIQQEVTSSKHAAANFNLLSPREEMLSGSDRHVCRRRDSILSKQEQLLIDKVKNYYENAEQQDAGFSLKRRESLTYIPSGLVRTSVSHFNKIPNADHRIKPPNTETSLVTSSPTSSDIDTKPDKLGDLFSTEVEYSVRHKSEDFSEEYFRSSAEMIKIWQEMEKEVDSSLRENKFRAMPQFRGPSSVFQSFSRNTEDQVREQELMVTDDLSTITEESPVKGKEDENERESTENAVSSLTKTFSQRIECSETLNQSRRRASTMTINTVNKINIPSLTDKETKKTLKGKPDLALSLSACVQTTQNAQQTHNTVTVLSPERSHLKSPMPFEGFPWPDVRELRSRYCSLECAPLTPLTSAANTLSPDCYMHKNASRIQRAGSLDQKLVGFDWTNLQKRKVNSDYCISAQATLPNNRTVTVLEKVNKTHARTSQSQNYIQIQSPTSWEKMSLLSVTERCRLYEDLDEAASRAEPETRNKDIKTDKNSNAAQEGVVKNLREKFLNLR</sequence>
<evidence type="ECO:0000259" key="4">
    <source>
        <dbReference type="PROSITE" id="PS50010"/>
    </source>
</evidence>
<dbReference type="InterPro" id="IPR043324">
    <property type="entry name" value="PH_PLEKHG1_G2_G3"/>
</dbReference>
<feature type="region of interest" description="Disordered" evidence="2">
    <location>
        <begin position="688"/>
        <end position="716"/>
    </location>
</feature>
<comment type="caution">
    <text evidence="5">The sequence shown here is derived from an EMBL/GenBank/DDBJ whole genome shotgun (WGS) entry which is preliminary data.</text>
</comment>